<gene>
    <name evidence="1" type="ORF">HYC85_004445</name>
</gene>
<reference evidence="2" key="1">
    <citation type="journal article" date="2020" name="Nat. Commun.">
        <title>Genome assembly of wild tea tree DASZ reveals pedigree and selection history of tea varieties.</title>
        <authorList>
            <person name="Zhang W."/>
            <person name="Zhang Y."/>
            <person name="Qiu H."/>
            <person name="Guo Y."/>
            <person name="Wan H."/>
            <person name="Zhang X."/>
            <person name="Scossa F."/>
            <person name="Alseekh S."/>
            <person name="Zhang Q."/>
            <person name="Wang P."/>
            <person name="Xu L."/>
            <person name="Schmidt M.H."/>
            <person name="Jia X."/>
            <person name="Li D."/>
            <person name="Zhu A."/>
            <person name="Guo F."/>
            <person name="Chen W."/>
            <person name="Ni D."/>
            <person name="Usadel B."/>
            <person name="Fernie A.R."/>
            <person name="Wen W."/>
        </authorList>
    </citation>
    <scope>NUCLEOTIDE SEQUENCE [LARGE SCALE GENOMIC DNA]</scope>
    <source>
        <strain evidence="2">cv. G240</strain>
    </source>
</reference>
<evidence type="ECO:0000313" key="2">
    <source>
        <dbReference type="Proteomes" id="UP000593564"/>
    </source>
</evidence>
<protein>
    <submittedName>
        <fullName evidence="1">Uncharacterized protein</fullName>
    </submittedName>
</protein>
<dbReference type="AlphaFoldDB" id="A0A7J7HWK8"/>
<name>A0A7J7HWK8_CAMSI</name>
<keyword evidence="2" id="KW-1185">Reference proteome</keyword>
<reference evidence="1 2" key="2">
    <citation type="submission" date="2020-07" db="EMBL/GenBank/DDBJ databases">
        <title>Genome assembly of wild tea tree DASZ reveals pedigree and selection history of tea varieties.</title>
        <authorList>
            <person name="Zhang W."/>
        </authorList>
    </citation>
    <scope>NUCLEOTIDE SEQUENCE [LARGE SCALE GENOMIC DNA]</scope>
    <source>
        <strain evidence="2">cv. G240</strain>
        <tissue evidence="1">Leaf</tissue>
    </source>
</reference>
<dbReference type="EMBL" id="JACBKZ010000002">
    <property type="protein sequence ID" value="KAF5957220.1"/>
    <property type="molecule type" value="Genomic_DNA"/>
</dbReference>
<comment type="caution">
    <text evidence="1">The sequence shown here is derived from an EMBL/GenBank/DDBJ whole genome shotgun (WGS) entry which is preliminary data.</text>
</comment>
<dbReference type="Proteomes" id="UP000593564">
    <property type="component" value="Unassembled WGS sequence"/>
</dbReference>
<sequence>MELGNLPLRSILANSSLSRIGGEERNKIRVVVVANHIYQGKSGKMREGIWYLAFQIVPLEPEAAKVLEGGEFWRNDAREVIVHKPQNSKPSEELLSTLDI</sequence>
<proteinExistence type="predicted"/>
<evidence type="ECO:0000313" key="1">
    <source>
        <dbReference type="EMBL" id="KAF5957220.1"/>
    </source>
</evidence>
<accession>A0A7J7HWK8</accession>
<organism evidence="1 2">
    <name type="scientific">Camellia sinensis</name>
    <name type="common">Tea plant</name>
    <name type="synonym">Thea sinensis</name>
    <dbReference type="NCBI Taxonomy" id="4442"/>
    <lineage>
        <taxon>Eukaryota</taxon>
        <taxon>Viridiplantae</taxon>
        <taxon>Streptophyta</taxon>
        <taxon>Embryophyta</taxon>
        <taxon>Tracheophyta</taxon>
        <taxon>Spermatophyta</taxon>
        <taxon>Magnoliopsida</taxon>
        <taxon>eudicotyledons</taxon>
        <taxon>Gunneridae</taxon>
        <taxon>Pentapetalae</taxon>
        <taxon>asterids</taxon>
        <taxon>Ericales</taxon>
        <taxon>Theaceae</taxon>
        <taxon>Camellia</taxon>
    </lineage>
</organism>